<evidence type="ECO:0000313" key="2">
    <source>
        <dbReference type="Proteomes" id="UP000238655"/>
    </source>
</evidence>
<dbReference type="SUPFAM" id="SSF144059">
    <property type="entry name" value="ImpE-like"/>
    <property type="match status" value="1"/>
</dbReference>
<name>A0A2S5E6R6_9BURK</name>
<dbReference type="Gene3D" id="1.25.40.10">
    <property type="entry name" value="Tetratricopeptide repeat domain"/>
    <property type="match status" value="1"/>
</dbReference>
<dbReference type="EMBL" id="PQVP01000001">
    <property type="protein sequence ID" value="POZ87103.1"/>
    <property type="molecule type" value="Genomic_DNA"/>
</dbReference>
<dbReference type="Pfam" id="PF07024">
    <property type="entry name" value="ImpE"/>
    <property type="match status" value="1"/>
</dbReference>
<comment type="caution">
    <text evidence="1">The sequence shown here is derived from an EMBL/GenBank/DDBJ whole genome shotgun (WGS) entry which is preliminary data.</text>
</comment>
<organism evidence="1 2">
    <name type="scientific">Burkholderia contaminans</name>
    <dbReference type="NCBI Taxonomy" id="488447"/>
    <lineage>
        <taxon>Bacteria</taxon>
        <taxon>Pseudomonadati</taxon>
        <taxon>Pseudomonadota</taxon>
        <taxon>Betaproteobacteria</taxon>
        <taxon>Burkholderiales</taxon>
        <taxon>Burkholderiaceae</taxon>
        <taxon>Burkholderia</taxon>
        <taxon>Burkholderia cepacia complex</taxon>
    </lineage>
</organism>
<dbReference type="PIRSF" id="PIRSF029288">
    <property type="entry name" value="SciE_ImpE"/>
    <property type="match status" value="1"/>
</dbReference>
<dbReference type="InterPro" id="IPR009211">
    <property type="entry name" value="TagJ"/>
</dbReference>
<gene>
    <name evidence="1" type="ORF">C3743_11880</name>
</gene>
<protein>
    <submittedName>
        <fullName evidence="1">ImpE/SciE family protein</fullName>
    </submittedName>
</protein>
<reference evidence="1 2" key="1">
    <citation type="submission" date="2018-01" db="EMBL/GenBank/DDBJ databases">
        <title>Successful Treatment of Persistent Burkholderia cepacia Bacteremia with Ceftazidime-Avibactam.</title>
        <authorList>
            <person name="Tamma P."/>
            <person name="Fan Y."/>
            <person name="Bergman Y."/>
            <person name="Sick-Samuels A."/>
            <person name="Hsu A."/>
            <person name="Timp W."/>
            <person name="Simner P."/>
        </authorList>
    </citation>
    <scope>NUCLEOTIDE SEQUENCE [LARGE SCALE GENOMIC DNA]</scope>
    <source>
        <strain evidence="1 2">170816</strain>
    </source>
</reference>
<dbReference type="InterPro" id="IPR011990">
    <property type="entry name" value="TPR-like_helical_dom_sf"/>
</dbReference>
<dbReference type="RefSeq" id="WP_089462362.1">
    <property type="nucleotide sequence ID" value="NZ_CM009576.1"/>
</dbReference>
<evidence type="ECO:0000313" key="1">
    <source>
        <dbReference type="EMBL" id="POZ87103.1"/>
    </source>
</evidence>
<accession>A0A2S5E6R6</accession>
<proteinExistence type="predicted"/>
<dbReference type="AlphaFoldDB" id="A0A2S5E6R6"/>
<sequence>MTRLTPTDTPSAQRADDLPLVDQIARIEARIRSQPTTAPHRWALFQLLCIVGEWSRAIQQLQVWAKLEPSQARTAQMYRDLIRAERWRAKVVAGREHPGFVLASPPWIDALLDAIRHAADGQVEQADTLRDAAFQAASDVPLVAAAQGHAAWIADSDTRFGPVCEVITAGHYRWVPFADLAAWRVSQPAQPVDLIWAPCTLTLVDGSLVHGFMPARYPGSETGSDAVRLGRETFWRDLGRTGVVALGQKTWTTDLGDFSLFELAHAEFGSRAAPAAIDADQAHD</sequence>
<dbReference type="Proteomes" id="UP000238655">
    <property type="component" value="Chromosome 2"/>
</dbReference>